<protein>
    <recommendedName>
        <fullName evidence="2">histidine kinase</fullName>
        <ecNumber evidence="2">2.7.13.3</ecNumber>
    </recommendedName>
</protein>
<accession>A0A850T7Q9</accession>
<dbReference type="InterPro" id="IPR036890">
    <property type="entry name" value="HATPase_C_sf"/>
</dbReference>
<dbReference type="EMBL" id="JACADJ010000012">
    <property type="protein sequence ID" value="NWH04448.1"/>
    <property type="molecule type" value="Genomic_DNA"/>
</dbReference>
<evidence type="ECO:0000256" key="1">
    <source>
        <dbReference type="ARBA" id="ARBA00000085"/>
    </source>
</evidence>
<dbReference type="GO" id="GO:0030295">
    <property type="term" value="F:protein kinase activator activity"/>
    <property type="evidence" value="ECO:0007669"/>
    <property type="project" value="TreeGrafter"/>
</dbReference>
<dbReference type="AlphaFoldDB" id="A0A850T7Q9"/>
<dbReference type="InterPro" id="IPR005467">
    <property type="entry name" value="His_kinase_dom"/>
</dbReference>
<evidence type="ECO:0000256" key="4">
    <source>
        <dbReference type="ARBA" id="ARBA00022679"/>
    </source>
</evidence>
<keyword evidence="9" id="KW-0175">Coiled coil</keyword>
<dbReference type="SMART" id="SM00387">
    <property type="entry name" value="HATPase_c"/>
    <property type="match status" value="1"/>
</dbReference>
<keyword evidence="5" id="KW-0547">Nucleotide-binding</keyword>
<evidence type="ECO:0000256" key="7">
    <source>
        <dbReference type="ARBA" id="ARBA00022840"/>
    </source>
</evidence>
<dbReference type="InterPro" id="IPR050351">
    <property type="entry name" value="BphY/WalK/GraS-like"/>
</dbReference>
<dbReference type="InterPro" id="IPR003594">
    <property type="entry name" value="HATPase_dom"/>
</dbReference>
<dbReference type="SUPFAM" id="SSF47384">
    <property type="entry name" value="Homodimeric domain of signal transducing histidine kinase"/>
    <property type="match status" value="1"/>
</dbReference>
<reference evidence="11 12" key="1">
    <citation type="submission" date="2020-06" db="EMBL/GenBank/DDBJ databases">
        <title>High-quality draft genome of sulfate reducer Desulfobacter latus type strain AcrS2 isolated from marine sediment.</title>
        <authorList>
            <person name="Hoppe M."/>
            <person name="Larsen C.K."/>
            <person name="Marshall I.P.G."/>
            <person name="Schramm A."/>
            <person name="Marietou A.G."/>
        </authorList>
    </citation>
    <scope>NUCLEOTIDE SEQUENCE [LARGE SCALE GENOMIC DNA]</scope>
    <source>
        <strain evidence="11 12">AcRS2</strain>
    </source>
</reference>
<keyword evidence="8" id="KW-0902">Two-component regulatory system</keyword>
<dbReference type="FunFam" id="3.30.565.10:FF:000006">
    <property type="entry name" value="Sensor histidine kinase WalK"/>
    <property type="match status" value="1"/>
</dbReference>
<dbReference type="GO" id="GO:0007234">
    <property type="term" value="P:osmosensory signaling via phosphorelay pathway"/>
    <property type="evidence" value="ECO:0007669"/>
    <property type="project" value="TreeGrafter"/>
</dbReference>
<dbReference type="InterPro" id="IPR004358">
    <property type="entry name" value="Sig_transdc_His_kin-like_C"/>
</dbReference>
<dbReference type="GO" id="GO:0000156">
    <property type="term" value="F:phosphorelay response regulator activity"/>
    <property type="evidence" value="ECO:0007669"/>
    <property type="project" value="TreeGrafter"/>
</dbReference>
<evidence type="ECO:0000256" key="5">
    <source>
        <dbReference type="ARBA" id="ARBA00022741"/>
    </source>
</evidence>
<dbReference type="EC" id="2.7.13.3" evidence="2"/>
<comment type="caution">
    <text evidence="11">The sequence shown here is derived from an EMBL/GenBank/DDBJ whole genome shotgun (WGS) entry which is preliminary data.</text>
</comment>
<dbReference type="InterPro" id="IPR003661">
    <property type="entry name" value="HisK_dim/P_dom"/>
</dbReference>
<name>A0A850T7Q9_9BACT</name>
<dbReference type="Pfam" id="PF00512">
    <property type="entry name" value="HisKA"/>
    <property type="match status" value="1"/>
</dbReference>
<comment type="catalytic activity">
    <reaction evidence="1">
        <text>ATP + protein L-histidine = ADP + protein N-phospho-L-histidine.</text>
        <dbReference type="EC" id="2.7.13.3"/>
    </reaction>
</comment>
<evidence type="ECO:0000313" key="11">
    <source>
        <dbReference type="EMBL" id="NWH04448.1"/>
    </source>
</evidence>
<dbReference type="PROSITE" id="PS50109">
    <property type="entry name" value="HIS_KIN"/>
    <property type="match status" value="1"/>
</dbReference>
<organism evidence="11 12">
    <name type="scientific">Desulfobacter latus</name>
    <dbReference type="NCBI Taxonomy" id="2292"/>
    <lineage>
        <taxon>Bacteria</taxon>
        <taxon>Pseudomonadati</taxon>
        <taxon>Thermodesulfobacteriota</taxon>
        <taxon>Desulfobacteria</taxon>
        <taxon>Desulfobacterales</taxon>
        <taxon>Desulfobacteraceae</taxon>
        <taxon>Desulfobacter</taxon>
    </lineage>
</organism>
<dbReference type="Proteomes" id="UP000553343">
    <property type="component" value="Unassembled WGS sequence"/>
</dbReference>
<dbReference type="Gene3D" id="3.30.565.10">
    <property type="entry name" value="Histidine kinase-like ATPase, C-terminal domain"/>
    <property type="match status" value="1"/>
</dbReference>
<dbReference type="Gene3D" id="1.10.287.130">
    <property type="match status" value="1"/>
</dbReference>
<keyword evidence="12" id="KW-1185">Reference proteome</keyword>
<evidence type="ECO:0000256" key="9">
    <source>
        <dbReference type="SAM" id="Coils"/>
    </source>
</evidence>
<evidence type="ECO:0000256" key="2">
    <source>
        <dbReference type="ARBA" id="ARBA00012438"/>
    </source>
</evidence>
<dbReference type="SMART" id="SM00388">
    <property type="entry name" value="HisKA"/>
    <property type="match status" value="1"/>
</dbReference>
<dbReference type="CDD" id="cd00075">
    <property type="entry name" value="HATPase"/>
    <property type="match status" value="1"/>
</dbReference>
<keyword evidence="6 11" id="KW-0418">Kinase</keyword>
<dbReference type="Pfam" id="PF02518">
    <property type="entry name" value="HATPase_c"/>
    <property type="match status" value="1"/>
</dbReference>
<keyword evidence="3" id="KW-0597">Phosphoprotein</keyword>
<dbReference type="PANTHER" id="PTHR42878">
    <property type="entry name" value="TWO-COMPONENT HISTIDINE KINASE"/>
    <property type="match status" value="1"/>
</dbReference>
<keyword evidence="7" id="KW-0067">ATP-binding</keyword>
<dbReference type="PANTHER" id="PTHR42878:SF7">
    <property type="entry name" value="SENSOR HISTIDINE KINASE GLRK"/>
    <property type="match status" value="1"/>
</dbReference>
<proteinExistence type="predicted"/>
<feature type="coiled-coil region" evidence="9">
    <location>
        <begin position="102"/>
        <end position="139"/>
    </location>
</feature>
<sequence>MMPIYETFLNESSLLFFILDQQGTIQSANRSAHKFLGDTLAGKPFESIVLDFYNTFDFDSFRQKENVVQPLNIKRRNGLPQTYLFKFKTHGNSIYAVGELDNDELETVRKEILELNEELSNLTRELHKKNAQLDALNQEKNQFLGMAAHDLRKPIGLILSYSEFLIDEASPDLNAEHIGFLNTIQKSCVFMKRIVDDFLDVSAIEAGEFELDLRPVNIGDVLEQGLRLNKLQAEKKGIALMVKKSPELPRLLIDQSKIEQVITNLVSNAIEHSPPKSQVAVTLTFDAGQIKFSVEDQGSGIPKDELDKIFKPFKKTSIKKTGGEKSTGLGMVIARKIIEAHNGRIWINSKVNKGTHVHFILPEKGAAHE</sequence>
<gene>
    <name evidence="11" type="ORF">HXW94_05490</name>
</gene>
<dbReference type="GO" id="GO:0000155">
    <property type="term" value="F:phosphorelay sensor kinase activity"/>
    <property type="evidence" value="ECO:0007669"/>
    <property type="project" value="InterPro"/>
</dbReference>
<dbReference type="GO" id="GO:0005524">
    <property type="term" value="F:ATP binding"/>
    <property type="evidence" value="ECO:0007669"/>
    <property type="project" value="UniProtKB-KW"/>
</dbReference>
<dbReference type="RefSeq" id="WP_178365904.1">
    <property type="nucleotide sequence ID" value="NZ_JACADJ010000012.1"/>
</dbReference>
<feature type="domain" description="Histidine kinase" evidence="10">
    <location>
        <begin position="146"/>
        <end position="365"/>
    </location>
</feature>
<evidence type="ECO:0000256" key="6">
    <source>
        <dbReference type="ARBA" id="ARBA00022777"/>
    </source>
</evidence>
<evidence type="ECO:0000256" key="8">
    <source>
        <dbReference type="ARBA" id="ARBA00023012"/>
    </source>
</evidence>
<evidence type="ECO:0000259" key="10">
    <source>
        <dbReference type="PROSITE" id="PS50109"/>
    </source>
</evidence>
<dbReference type="CDD" id="cd00082">
    <property type="entry name" value="HisKA"/>
    <property type="match status" value="1"/>
</dbReference>
<dbReference type="SUPFAM" id="SSF55874">
    <property type="entry name" value="ATPase domain of HSP90 chaperone/DNA topoisomerase II/histidine kinase"/>
    <property type="match status" value="1"/>
</dbReference>
<dbReference type="PRINTS" id="PR00344">
    <property type="entry name" value="BCTRLSENSOR"/>
</dbReference>
<keyword evidence="4" id="KW-0808">Transferase</keyword>
<evidence type="ECO:0000313" key="12">
    <source>
        <dbReference type="Proteomes" id="UP000553343"/>
    </source>
</evidence>
<dbReference type="InterPro" id="IPR036097">
    <property type="entry name" value="HisK_dim/P_sf"/>
</dbReference>
<evidence type="ECO:0000256" key="3">
    <source>
        <dbReference type="ARBA" id="ARBA00022553"/>
    </source>
</evidence>